<accession>A0A0F9DFQ1</accession>
<proteinExistence type="predicted"/>
<dbReference type="AlphaFoldDB" id="A0A0F9DFQ1"/>
<sequence>MEYRRKKKTYTKKDLIRFDKLLCMTESLNNFTRICGRLDLAEWLQGFTKKTTDKMFEKIKDK</sequence>
<protein>
    <submittedName>
        <fullName evidence="1">Uncharacterized protein</fullName>
    </submittedName>
</protein>
<comment type="caution">
    <text evidence="1">The sequence shown here is derived from an EMBL/GenBank/DDBJ whole genome shotgun (WGS) entry which is preliminary data.</text>
</comment>
<dbReference type="EMBL" id="LAZR01041902">
    <property type="protein sequence ID" value="KKL10838.1"/>
    <property type="molecule type" value="Genomic_DNA"/>
</dbReference>
<gene>
    <name evidence="1" type="ORF">LCGC14_2551820</name>
</gene>
<reference evidence="1" key="1">
    <citation type="journal article" date="2015" name="Nature">
        <title>Complex archaea that bridge the gap between prokaryotes and eukaryotes.</title>
        <authorList>
            <person name="Spang A."/>
            <person name="Saw J.H."/>
            <person name="Jorgensen S.L."/>
            <person name="Zaremba-Niedzwiedzka K."/>
            <person name="Martijn J."/>
            <person name="Lind A.E."/>
            <person name="van Eijk R."/>
            <person name="Schleper C."/>
            <person name="Guy L."/>
            <person name="Ettema T.J."/>
        </authorList>
    </citation>
    <scope>NUCLEOTIDE SEQUENCE</scope>
</reference>
<organism evidence="1">
    <name type="scientific">marine sediment metagenome</name>
    <dbReference type="NCBI Taxonomy" id="412755"/>
    <lineage>
        <taxon>unclassified sequences</taxon>
        <taxon>metagenomes</taxon>
        <taxon>ecological metagenomes</taxon>
    </lineage>
</organism>
<name>A0A0F9DFQ1_9ZZZZ</name>
<evidence type="ECO:0000313" key="1">
    <source>
        <dbReference type="EMBL" id="KKL10838.1"/>
    </source>
</evidence>